<dbReference type="AlphaFoldDB" id="A0A670HZC7"/>
<name>A0A670HZC7_PODMU</name>
<keyword evidence="2" id="KW-1185">Reference proteome</keyword>
<sequence>MSVSQDPLLHGEALFVIASTDCGQHIPSTPRQEHPETSAVMHFLQKVRSLCSSSTSISFWQPVAGKKMSSFMVSAQLTSDLPRERTPILISKLIHSIGEPIKYLSNFLLELGYL</sequence>
<reference evidence="1" key="2">
    <citation type="submission" date="2025-08" db="UniProtKB">
        <authorList>
            <consortium name="Ensembl"/>
        </authorList>
    </citation>
    <scope>IDENTIFICATION</scope>
</reference>
<proteinExistence type="predicted"/>
<reference evidence="1 2" key="1">
    <citation type="journal article" date="2019" name="Proc. Natl. Acad. Sci. U.S.A.">
        <title>Regulatory changes in pterin and carotenoid genes underlie balanced color polymorphisms in the wall lizard.</title>
        <authorList>
            <person name="Andrade P."/>
            <person name="Pinho C."/>
            <person name="Perez I de Lanuza G."/>
            <person name="Afonso S."/>
            <person name="Brejcha J."/>
            <person name="Rubin C.J."/>
            <person name="Wallerman O."/>
            <person name="Pereira P."/>
            <person name="Sabatino S.J."/>
            <person name="Bellati A."/>
            <person name="Pellitteri-Rosa D."/>
            <person name="Bosakova Z."/>
            <person name="Bunikis I."/>
            <person name="Carretero M.A."/>
            <person name="Feiner N."/>
            <person name="Marsik P."/>
            <person name="Pauperio F."/>
            <person name="Salvi D."/>
            <person name="Soler L."/>
            <person name="While G.M."/>
            <person name="Uller T."/>
            <person name="Font E."/>
            <person name="Andersson L."/>
            <person name="Carneiro M."/>
        </authorList>
    </citation>
    <scope>NUCLEOTIDE SEQUENCE</scope>
</reference>
<accession>A0A670HZC7</accession>
<dbReference type="Ensembl" id="ENSPMRT00000005390.1">
    <property type="protein sequence ID" value="ENSPMRP00000005059.1"/>
    <property type="gene ID" value="ENSPMRG00000003472.1"/>
</dbReference>
<dbReference type="Proteomes" id="UP000472272">
    <property type="component" value="Chromosome 3"/>
</dbReference>
<evidence type="ECO:0000313" key="2">
    <source>
        <dbReference type="Proteomes" id="UP000472272"/>
    </source>
</evidence>
<reference evidence="1" key="3">
    <citation type="submission" date="2025-09" db="UniProtKB">
        <authorList>
            <consortium name="Ensembl"/>
        </authorList>
    </citation>
    <scope>IDENTIFICATION</scope>
</reference>
<evidence type="ECO:0000313" key="1">
    <source>
        <dbReference type="Ensembl" id="ENSPMRP00000005059.1"/>
    </source>
</evidence>
<protein>
    <submittedName>
        <fullName evidence="1">Uncharacterized protein</fullName>
    </submittedName>
</protein>
<organism evidence="1 2">
    <name type="scientific">Podarcis muralis</name>
    <name type="common">Wall lizard</name>
    <name type="synonym">Lacerta muralis</name>
    <dbReference type="NCBI Taxonomy" id="64176"/>
    <lineage>
        <taxon>Eukaryota</taxon>
        <taxon>Metazoa</taxon>
        <taxon>Chordata</taxon>
        <taxon>Craniata</taxon>
        <taxon>Vertebrata</taxon>
        <taxon>Euteleostomi</taxon>
        <taxon>Lepidosauria</taxon>
        <taxon>Squamata</taxon>
        <taxon>Bifurcata</taxon>
        <taxon>Unidentata</taxon>
        <taxon>Episquamata</taxon>
        <taxon>Laterata</taxon>
        <taxon>Lacertibaenia</taxon>
        <taxon>Lacertidae</taxon>
        <taxon>Podarcis</taxon>
    </lineage>
</organism>